<evidence type="ECO:0000256" key="5">
    <source>
        <dbReference type="ARBA" id="ARBA00022989"/>
    </source>
</evidence>
<dbReference type="InterPro" id="IPR003362">
    <property type="entry name" value="Bact_transf"/>
</dbReference>
<dbReference type="Proteomes" id="UP000530320">
    <property type="component" value="Unassembled WGS sequence"/>
</dbReference>
<keyword evidence="3 10" id="KW-0808">Transferase</keyword>
<keyword evidence="6 8" id="KW-0472">Membrane</keyword>
<comment type="similarity">
    <text evidence="2">Belongs to the bacterial sugar transferase family.</text>
</comment>
<evidence type="ECO:0000259" key="9">
    <source>
        <dbReference type="Pfam" id="PF02397"/>
    </source>
</evidence>
<accession>A0A7W4K0P2</accession>
<name>A0A7W4K0P2_9PROT</name>
<evidence type="ECO:0000256" key="4">
    <source>
        <dbReference type="ARBA" id="ARBA00022692"/>
    </source>
</evidence>
<dbReference type="NCBIfam" id="TIGR03025">
    <property type="entry name" value="EPS_sugtrans"/>
    <property type="match status" value="1"/>
</dbReference>
<reference evidence="10 11" key="1">
    <citation type="submission" date="2020-04" db="EMBL/GenBank/DDBJ databases">
        <title>Description of novel Gluconacetobacter.</title>
        <authorList>
            <person name="Sombolestani A."/>
        </authorList>
    </citation>
    <scope>NUCLEOTIDE SEQUENCE [LARGE SCALE GENOMIC DNA]</scope>
    <source>
        <strain evidence="10 11">LMG 22058</strain>
    </source>
</reference>
<comment type="caution">
    <text evidence="10">The sequence shown here is derived from an EMBL/GenBank/DDBJ whole genome shotgun (WGS) entry which is preliminary data.</text>
</comment>
<feature type="transmembrane region" description="Helical" evidence="8">
    <location>
        <begin position="339"/>
        <end position="359"/>
    </location>
</feature>
<protein>
    <submittedName>
        <fullName evidence="10">Exopolysaccharide biosynthesis polyprenyl glycosylphosphotransferase</fullName>
    </submittedName>
</protein>
<dbReference type="InterPro" id="IPR017475">
    <property type="entry name" value="EPS_sugar_tfrase"/>
</dbReference>
<gene>
    <name evidence="10" type="ORF">HLH44_12095</name>
</gene>
<dbReference type="GO" id="GO:0016020">
    <property type="term" value="C:membrane"/>
    <property type="evidence" value="ECO:0007669"/>
    <property type="project" value="UniProtKB-SubCell"/>
</dbReference>
<feature type="transmembrane region" description="Helical" evidence="8">
    <location>
        <begin position="177"/>
        <end position="197"/>
    </location>
</feature>
<evidence type="ECO:0000256" key="3">
    <source>
        <dbReference type="ARBA" id="ARBA00022679"/>
    </source>
</evidence>
<dbReference type="Gene3D" id="3.40.50.720">
    <property type="entry name" value="NAD(P)-binding Rossmann-like Domain"/>
    <property type="match status" value="1"/>
</dbReference>
<dbReference type="PANTHER" id="PTHR30576">
    <property type="entry name" value="COLANIC BIOSYNTHESIS UDP-GLUCOSE LIPID CARRIER TRANSFERASE"/>
    <property type="match status" value="1"/>
</dbReference>
<proteinExistence type="inferred from homology"/>
<dbReference type="Pfam" id="PF02397">
    <property type="entry name" value="Bac_transf"/>
    <property type="match status" value="1"/>
</dbReference>
<evidence type="ECO:0000256" key="8">
    <source>
        <dbReference type="SAM" id="Phobius"/>
    </source>
</evidence>
<evidence type="ECO:0000256" key="1">
    <source>
        <dbReference type="ARBA" id="ARBA00004141"/>
    </source>
</evidence>
<keyword evidence="4 8" id="KW-0812">Transmembrane</keyword>
<comment type="subcellular location">
    <subcellularLocation>
        <location evidence="1">Membrane</location>
        <topology evidence="1">Multi-pass membrane protein</topology>
    </subcellularLocation>
</comment>
<evidence type="ECO:0000256" key="7">
    <source>
        <dbReference type="ARBA" id="ARBA00023169"/>
    </source>
</evidence>
<keyword evidence="5 8" id="KW-1133">Transmembrane helix</keyword>
<dbReference type="GO" id="GO:0016780">
    <property type="term" value="F:phosphotransferase activity, for other substituted phosphate groups"/>
    <property type="evidence" value="ECO:0007669"/>
    <property type="project" value="TreeGrafter"/>
</dbReference>
<keyword evidence="7" id="KW-0270">Exopolysaccharide synthesis</keyword>
<dbReference type="PANTHER" id="PTHR30576:SF0">
    <property type="entry name" value="UNDECAPRENYL-PHOSPHATE N-ACETYLGALACTOSAMINYL 1-PHOSPHATE TRANSFERASE-RELATED"/>
    <property type="match status" value="1"/>
</dbReference>
<organism evidence="10 11">
    <name type="scientific">Gluconacetobacter dulcium</name>
    <dbReference type="NCBI Taxonomy" id="2729096"/>
    <lineage>
        <taxon>Bacteria</taxon>
        <taxon>Pseudomonadati</taxon>
        <taxon>Pseudomonadota</taxon>
        <taxon>Alphaproteobacteria</taxon>
        <taxon>Acetobacterales</taxon>
        <taxon>Acetobacteraceae</taxon>
        <taxon>Gluconacetobacter</taxon>
    </lineage>
</organism>
<evidence type="ECO:0000313" key="11">
    <source>
        <dbReference type="Proteomes" id="UP000530320"/>
    </source>
</evidence>
<sequence>MADMFDLRAEAAHLAARISASDVHQSPFPSGSNPLARRRSVVIVGGAPDGEMMARRLLQFPEHYEVRGIFDDRVGRLGHLAHVVPFLGNLDDLLIFCRENLPDIIIISIFSLSQERFRSIFEKIRVIPADIYLAVQEHGEDKIDGEVLGKSEFSVFLVEKQPLSGWNFFVKFLEDRVLSFLLLFIFSPLFLMICILVKCDSRGPILFTQTRYGFNSKPIRVLKFRTMRTEQADPSGAKRTVRDDPRVTRVGRYLRRYSFDELPQLLNVLKGEMSIVAPRAHVAAMQVDGGLYEDVVKNYLSRHKIKPGITGLAQVKGCRGEVKTLVDAKRRLCYDLFYINHWSLCLDLKIILMTVYIVLCKNKNTY</sequence>
<dbReference type="AlphaFoldDB" id="A0A7W4K0P2"/>
<evidence type="ECO:0000256" key="6">
    <source>
        <dbReference type="ARBA" id="ARBA00023136"/>
    </source>
</evidence>
<dbReference type="EMBL" id="JABEQP010000007">
    <property type="protein sequence ID" value="MBB2198184.1"/>
    <property type="molecule type" value="Genomic_DNA"/>
</dbReference>
<evidence type="ECO:0000313" key="10">
    <source>
        <dbReference type="EMBL" id="MBB2198184.1"/>
    </source>
</evidence>
<evidence type="ECO:0000256" key="2">
    <source>
        <dbReference type="ARBA" id="ARBA00006464"/>
    </source>
</evidence>
<feature type="domain" description="Bacterial sugar transferase" evidence="9">
    <location>
        <begin position="172"/>
        <end position="359"/>
    </location>
</feature>
<dbReference type="GO" id="GO:0000271">
    <property type="term" value="P:polysaccharide biosynthetic process"/>
    <property type="evidence" value="ECO:0007669"/>
    <property type="project" value="UniProtKB-KW"/>
</dbReference>